<reference evidence="1" key="1">
    <citation type="submission" date="2014-12" db="EMBL/GenBank/DDBJ databases">
        <title>Insight into the proteome of Arion vulgaris.</title>
        <authorList>
            <person name="Aradska J."/>
            <person name="Bulat T."/>
            <person name="Smidak R."/>
            <person name="Sarate P."/>
            <person name="Gangsoo J."/>
            <person name="Sialana F."/>
            <person name="Bilban M."/>
            <person name="Lubec G."/>
        </authorList>
    </citation>
    <scope>NUCLEOTIDE SEQUENCE</scope>
    <source>
        <tissue evidence="1">Skin</tissue>
    </source>
</reference>
<feature type="non-terminal residue" evidence="1">
    <location>
        <position position="50"/>
    </location>
</feature>
<dbReference type="EMBL" id="HACG01014363">
    <property type="protein sequence ID" value="CEK61228.1"/>
    <property type="molecule type" value="Transcribed_RNA"/>
</dbReference>
<sequence>MWRNVEKKIYINTVITACNIAVYGGLVQSQRNCSDLDIFFMHTTEKNSLA</sequence>
<name>A0A0B6YYA9_9EUPU</name>
<gene>
    <name evidence="1" type="primary">ORF41673</name>
</gene>
<evidence type="ECO:0000313" key="1">
    <source>
        <dbReference type="EMBL" id="CEK61228.1"/>
    </source>
</evidence>
<dbReference type="AlphaFoldDB" id="A0A0B6YYA9"/>
<proteinExistence type="predicted"/>
<accession>A0A0B6YYA9</accession>
<organism evidence="1">
    <name type="scientific">Arion vulgaris</name>
    <dbReference type="NCBI Taxonomy" id="1028688"/>
    <lineage>
        <taxon>Eukaryota</taxon>
        <taxon>Metazoa</taxon>
        <taxon>Spiralia</taxon>
        <taxon>Lophotrochozoa</taxon>
        <taxon>Mollusca</taxon>
        <taxon>Gastropoda</taxon>
        <taxon>Heterobranchia</taxon>
        <taxon>Euthyneura</taxon>
        <taxon>Panpulmonata</taxon>
        <taxon>Eupulmonata</taxon>
        <taxon>Stylommatophora</taxon>
        <taxon>Helicina</taxon>
        <taxon>Arionoidea</taxon>
        <taxon>Arionidae</taxon>
        <taxon>Arion</taxon>
    </lineage>
</organism>
<protein>
    <submittedName>
        <fullName evidence="1">Uncharacterized protein</fullName>
    </submittedName>
</protein>